<proteinExistence type="predicted"/>
<dbReference type="SUPFAM" id="SSF48371">
    <property type="entry name" value="ARM repeat"/>
    <property type="match status" value="1"/>
</dbReference>
<dbReference type="PANTHER" id="PTHR12537">
    <property type="entry name" value="RNA BINDING PROTEIN PUMILIO-RELATED"/>
    <property type="match status" value="1"/>
</dbReference>
<keyword evidence="1" id="KW-0677">Repeat</keyword>
<dbReference type="CDD" id="cd07920">
    <property type="entry name" value="Pumilio"/>
    <property type="match status" value="1"/>
</dbReference>
<dbReference type="EMBL" id="CANTFM010002242">
    <property type="protein sequence ID" value="CAI5745097.1"/>
    <property type="molecule type" value="Genomic_DNA"/>
</dbReference>
<dbReference type="AlphaFoldDB" id="A0AAV0V7H9"/>
<dbReference type="Gene3D" id="1.25.10.10">
    <property type="entry name" value="Leucine-rich Repeat Variant"/>
    <property type="match status" value="1"/>
</dbReference>
<protein>
    <recommendedName>
        <fullName evidence="3">PUM-HD domain-containing protein</fullName>
    </recommendedName>
</protein>
<dbReference type="InterPro" id="IPR011989">
    <property type="entry name" value="ARM-like"/>
</dbReference>
<feature type="repeat" description="Pumilio" evidence="2">
    <location>
        <begin position="355"/>
        <end position="391"/>
    </location>
</feature>
<dbReference type="PANTHER" id="PTHR12537:SF13">
    <property type="entry name" value="PUMILIO HOMOLOGY DOMAIN FAMILY MEMBER 4"/>
    <property type="match status" value="1"/>
</dbReference>
<feature type="repeat" description="Pumilio" evidence="2">
    <location>
        <begin position="283"/>
        <end position="318"/>
    </location>
</feature>
<feature type="domain" description="PUM-HD" evidence="3">
    <location>
        <begin position="114"/>
        <end position="490"/>
    </location>
</feature>
<dbReference type="SMART" id="SM00025">
    <property type="entry name" value="Pumilio"/>
    <property type="match status" value="8"/>
</dbReference>
<feature type="repeat" description="Pumilio" evidence="2">
    <location>
        <begin position="175"/>
        <end position="210"/>
    </location>
</feature>
<dbReference type="PROSITE" id="PS50302">
    <property type="entry name" value="PUM"/>
    <property type="match status" value="6"/>
</dbReference>
<evidence type="ECO:0000259" key="3">
    <source>
        <dbReference type="PROSITE" id="PS50303"/>
    </source>
</evidence>
<keyword evidence="5" id="KW-1185">Reference proteome</keyword>
<dbReference type="InterPro" id="IPR001313">
    <property type="entry name" value="Pumilio_RNA-bd_rpt"/>
</dbReference>
<dbReference type="InterPro" id="IPR033133">
    <property type="entry name" value="PUM-HD"/>
</dbReference>
<dbReference type="Proteomes" id="UP001162029">
    <property type="component" value="Unassembled WGS sequence"/>
</dbReference>
<evidence type="ECO:0000313" key="5">
    <source>
        <dbReference type="Proteomes" id="UP001162029"/>
    </source>
</evidence>
<feature type="repeat" description="Pumilio" evidence="2">
    <location>
        <begin position="319"/>
        <end position="354"/>
    </location>
</feature>
<dbReference type="InterPro" id="IPR016024">
    <property type="entry name" value="ARM-type_fold"/>
</dbReference>
<organism evidence="4 5">
    <name type="scientific">Peronospora destructor</name>
    <dbReference type="NCBI Taxonomy" id="86335"/>
    <lineage>
        <taxon>Eukaryota</taxon>
        <taxon>Sar</taxon>
        <taxon>Stramenopiles</taxon>
        <taxon>Oomycota</taxon>
        <taxon>Peronosporomycetes</taxon>
        <taxon>Peronosporales</taxon>
        <taxon>Peronosporaceae</taxon>
        <taxon>Peronospora</taxon>
    </lineage>
</organism>
<evidence type="ECO:0000256" key="1">
    <source>
        <dbReference type="ARBA" id="ARBA00022737"/>
    </source>
</evidence>
<dbReference type="GO" id="GO:0003729">
    <property type="term" value="F:mRNA binding"/>
    <property type="evidence" value="ECO:0007669"/>
    <property type="project" value="TreeGrafter"/>
</dbReference>
<evidence type="ECO:0000313" key="4">
    <source>
        <dbReference type="EMBL" id="CAI5745097.1"/>
    </source>
</evidence>
<accession>A0AAV0V7H9</accession>
<sequence>MNPGQWNPMVVGPHPPSGIKCKFVHRTGASTPEHMGGGHNSNRQNGSMIYQQSRMMMLSPPHMMQQQHLQMNGDDADHQLNIPFGVRQQSRLSYRSENSGAGGIGMGLMNGDSMSAPILGGSANDDLSSLSAALSAEDIQNCVFVMSKDQNGCRLLQEQLDYEDRSDLCEVIYQESLEHLAEMMVDPFGNYLFQKLLERVNEKQRLVIIRRVSSNLVAAALNLHGTRSVQKVVEVCATSSDVIENDYDEEDGDNCRYVNKFEESPEGGGRQRLTSLPDIIVEALKDDAVRLCIDSNGNHVIQRALQFMKPEYNQFVFDAVCKECTTVGTHRHGCCVLQRCLDAANKTQKTEVIEQVERQAMKLMQDPYGNYVVQYVLDSCTAEEAFGVIMKPLGHIYELSVQKFSSNVIEKCLEKAPERVRQKYIAEITNCLKMNKMLQDQFANYVVQRALCVCAEEQCLLLVKAIRPHLAAMKNTSGGRRITARILKRFPNMDISMDMGMSPTADNLFNHGGNGMMMRHLSSSSMDGYMPQQHLQPNQGSHMGASHHLQGGNRGIRMPQMHGNDGSMMMLNDVGGMDVNATSRA</sequence>
<reference evidence="4" key="1">
    <citation type="submission" date="2022-12" db="EMBL/GenBank/DDBJ databases">
        <authorList>
            <person name="Webb A."/>
        </authorList>
    </citation>
    <scope>NUCLEOTIDE SEQUENCE</scope>
    <source>
        <strain evidence="4">Pd1</strain>
    </source>
</reference>
<feature type="repeat" description="Pumilio" evidence="2">
    <location>
        <begin position="138"/>
        <end position="174"/>
    </location>
</feature>
<comment type="caution">
    <text evidence="4">The sequence shown here is derived from an EMBL/GenBank/DDBJ whole genome shotgun (WGS) entry which is preliminary data.</text>
</comment>
<feature type="repeat" description="Pumilio" evidence="2">
    <location>
        <begin position="427"/>
        <end position="464"/>
    </location>
</feature>
<dbReference type="GO" id="GO:0005737">
    <property type="term" value="C:cytoplasm"/>
    <property type="evidence" value="ECO:0007669"/>
    <property type="project" value="TreeGrafter"/>
</dbReference>
<evidence type="ECO:0000256" key="2">
    <source>
        <dbReference type="PROSITE-ProRule" id="PRU00317"/>
    </source>
</evidence>
<dbReference type="GO" id="GO:0010608">
    <property type="term" value="P:post-transcriptional regulation of gene expression"/>
    <property type="evidence" value="ECO:0007669"/>
    <property type="project" value="TreeGrafter"/>
</dbReference>
<dbReference type="Pfam" id="PF00806">
    <property type="entry name" value="PUF"/>
    <property type="match status" value="8"/>
</dbReference>
<name>A0AAV0V7H9_9STRA</name>
<dbReference type="InterPro" id="IPR033712">
    <property type="entry name" value="Pumilio_RNA-bd"/>
</dbReference>
<dbReference type="PROSITE" id="PS50303">
    <property type="entry name" value="PUM_HD"/>
    <property type="match status" value="1"/>
</dbReference>
<gene>
    <name evidence="4" type="ORF">PDE001_LOCUS10210</name>
</gene>